<evidence type="ECO:0000313" key="2">
    <source>
        <dbReference type="EMBL" id="MPC11613.1"/>
    </source>
</evidence>
<reference evidence="2 3" key="1">
    <citation type="submission" date="2019-05" db="EMBL/GenBank/DDBJ databases">
        <title>Another draft genome of Portunus trituberculatus and its Hox gene families provides insights of decapod evolution.</title>
        <authorList>
            <person name="Jeong J.-H."/>
            <person name="Song I."/>
            <person name="Kim S."/>
            <person name="Choi T."/>
            <person name="Kim D."/>
            <person name="Ryu S."/>
            <person name="Kim W."/>
        </authorList>
    </citation>
    <scope>NUCLEOTIDE SEQUENCE [LARGE SCALE GENOMIC DNA]</scope>
    <source>
        <tissue evidence="2">Muscle</tissue>
    </source>
</reference>
<dbReference type="Proteomes" id="UP000324222">
    <property type="component" value="Unassembled WGS sequence"/>
</dbReference>
<feature type="region of interest" description="Disordered" evidence="1">
    <location>
        <begin position="73"/>
        <end position="95"/>
    </location>
</feature>
<keyword evidence="3" id="KW-1185">Reference proteome</keyword>
<evidence type="ECO:0000256" key="1">
    <source>
        <dbReference type="SAM" id="MobiDB-lite"/>
    </source>
</evidence>
<evidence type="ECO:0000313" key="3">
    <source>
        <dbReference type="Proteomes" id="UP000324222"/>
    </source>
</evidence>
<feature type="region of interest" description="Disordered" evidence="1">
    <location>
        <begin position="1"/>
        <end position="20"/>
    </location>
</feature>
<name>A0A5B7CVZ7_PORTR</name>
<proteinExistence type="predicted"/>
<organism evidence="2 3">
    <name type="scientific">Portunus trituberculatus</name>
    <name type="common">Swimming crab</name>
    <name type="synonym">Neptunus trituberculatus</name>
    <dbReference type="NCBI Taxonomy" id="210409"/>
    <lineage>
        <taxon>Eukaryota</taxon>
        <taxon>Metazoa</taxon>
        <taxon>Ecdysozoa</taxon>
        <taxon>Arthropoda</taxon>
        <taxon>Crustacea</taxon>
        <taxon>Multicrustacea</taxon>
        <taxon>Malacostraca</taxon>
        <taxon>Eumalacostraca</taxon>
        <taxon>Eucarida</taxon>
        <taxon>Decapoda</taxon>
        <taxon>Pleocyemata</taxon>
        <taxon>Brachyura</taxon>
        <taxon>Eubrachyura</taxon>
        <taxon>Portunoidea</taxon>
        <taxon>Portunidae</taxon>
        <taxon>Portuninae</taxon>
        <taxon>Portunus</taxon>
    </lineage>
</organism>
<comment type="caution">
    <text evidence="2">The sequence shown here is derived from an EMBL/GenBank/DDBJ whole genome shotgun (WGS) entry which is preliminary data.</text>
</comment>
<dbReference type="AlphaFoldDB" id="A0A5B7CVZ7"/>
<accession>A0A5B7CVZ7</accession>
<dbReference type="EMBL" id="VSRR010000173">
    <property type="protein sequence ID" value="MPC11613.1"/>
    <property type="molecule type" value="Genomic_DNA"/>
</dbReference>
<protein>
    <submittedName>
        <fullName evidence="2">Uncharacterized protein</fullName>
    </submittedName>
</protein>
<sequence>MLPSDKSGHEPTLPPPPWPCGVTAGYLRVCCRGGCLVASNSKQELFMSYLKLTQGCSVRALLESVRWSPRQHAPYSLPPEGHVGEYMKTSSISDH</sequence>
<gene>
    <name evidence="2" type="ORF">E2C01_004283</name>
</gene>